<protein>
    <submittedName>
        <fullName evidence="1">21136_t:CDS:1</fullName>
    </submittedName>
</protein>
<comment type="caution">
    <text evidence="1">The sequence shown here is derived from an EMBL/GenBank/DDBJ whole genome shotgun (WGS) entry which is preliminary data.</text>
</comment>
<dbReference type="Proteomes" id="UP000789405">
    <property type="component" value="Unassembled WGS sequence"/>
</dbReference>
<accession>A0A9N9P2T6</accession>
<evidence type="ECO:0000313" key="1">
    <source>
        <dbReference type="EMBL" id="CAG8797616.1"/>
    </source>
</evidence>
<dbReference type="AlphaFoldDB" id="A0A9N9P2T6"/>
<reference evidence="1" key="1">
    <citation type="submission" date="2021-06" db="EMBL/GenBank/DDBJ databases">
        <authorList>
            <person name="Kallberg Y."/>
            <person name="Tangrot J."/>
            <person name="Rosling A."/>
        </authorList>
    </citation>
    <scope>NUCLEOTIDE SEQUENCE</scope>
    <source>
        <strain evidence="1">MA453B</strain>
    </source>
</reference>
<feature type="non-terminal residue" evidence="1">
    <location>
        <position position="1"/>
    </location>
</feature>
<evidence type="ECO:0000313" key="2">
    <source>
        <dbReference type="Proteomes" id="UP000789405"/>
    </source>
</evidence>
<organism evidence="1 2">
    <name type="scientific">Dentiscutata erythropus</name>
    <dbReference type="NCBI Taxonomy" id="1348616"/>
    <lineage>
        <taxon>Eukaryota</taxon>
        <taxon>Fungi</taxon>
        <taxon>Fungi incertae sedis</taxon>
        <taxon>Mucoromycota</taxon>
        <taxon>Glomeromycotina</taxon>
        <taxon>Glomeromycetes</taxon>
        <taxon>Diversisporales</taxon>
        <taxon>Gigasporaceae</taxon>
        <taxon>Dentiscutata</taxon>
    </lineage>
</organism>
<gene>
    <name evidence="1" type="ORF">DERYTH_LOCUS22709</name>
</gene>
<dbReference type="EMBL" id="CAJVPY010032289">
    <property type="protein sequence ID" value="CAG8797616.1"/>
    <property type="molecule type" value="Genomic_DNA"/>
</dbReference>
<proteinExistence type="predicted"/>
<name>A0A9N9P2T6_9GLOM</name>
<keyword evidence="2" id="KW-1185">Reference proteome</keyword>
<sequence>GLDQKVKEVLEIIAKILEIRFCVSKDAGDFIGLSFRVRIVCGF</sequence>